<keyword evidence="1" id="KW-0472">Membrane</keyword>
<comment type="caution">
    <text evidence="2">The sequence shown here is derived from an EMBL/GenBank/DDBJ whole genome shotgun (WGS) entry which is preliminary data.</text>
</comment>
<proteinExistence type="predicted"/>
<protein>
    <submittedName>
        <fullName evidence="2">DUF3105 domain-containing protein</fullName>
    </submittedName>
</protein>
<dbReference type="EMBL" id="SSSM01000005">
    <property type="protein sequence ID" value="THG30249.1"/>
    <property type="molecule type" value="Genomic_DNA"/>
</dbReference>
<evidence type="ECO:0000256" key="1">
    <source>
        <dbReference type="SAM" id="Phobius"/>
    </source>
</evidence>
<keyword evidence="3" id="KW-1185">Reference proteome</keyword>
<sequence>MGNGGREARRTEKVERFKREQAAKARRRRFGIIGAIAGAVALATIVVIAVVLTPPAADPADAALEGVQTFTNASTHVTDAVDYAQSPPAGGPHNPIWLNCGAYSQQVPDENAVHSMEHGAVWLTYDPDALSDDELSSLLQLVPATYAIISPYPGMSTPVAISAWNAQLKLDTVDADRIDAFIETYWQSGDAPEPGAACTGGVDGPGRIA</sequence>
<feature type="transmembrane region" description="Helical" evidence="1">
    <location>
        <begin position="30"/>
        <end position="52"/>
    </location>
</feature>
<keyword evidence="1" id="KW-0812">Transmembrane</keyword>
<gene>
    <name evidence="2" type="ORF">E6C64_14330</name>
</gene>
<evidence type="ECO:0000313" key="3">
    <source>
        <dbReference type="Proteomes" id="UP000309133"/>
    </source>
</evidence>
<dbReference type="OrthoDB" id="164831at2"/>
<dbReference type="Proteomes" id="UP000309133">
    <property type="component" value="Unassembled WGS sequence"/>
</dbReference>
<dbReference type="Pfam" id="PF11303">
    <property type="entry name" value="DUF3105"/>
    <property type="match status" value="1"/>
</dbReference>
<organism evidence="2 3">
    <name type="scientific">Naasia lichenicola</name>
    <dbReference type="NCBI Taxonomy" id="2565933"/>
    <lineage>
        <taxon>Bacteria</taxon>
        <taxon>Bacillati</taxon>
        <taxon>Actinomycetota</taxon>
        <taxon>Actinomycetes</taxon>
        <taxon>Micrococcales</taxon>
        <taxon>Microbacteriaceae</taxon>
        <taxon>Naasia</taxon>
    </lineage>
</organism>
<evidence type="ECO:0000313" key="2">
    <source>
        <dbReference type="EMBL" id="THG30249.1"/>
    </source>
</evidence>
<keyword evidence="1" id="KW-1133">Transmembrane helix</keyword>
<reference evidence="2 3" key="1">
    <citation type="submission" date="2019-04" db="EMBL/GenBank/DDBJ databases">
        <authorList>
            <person name="Jiang L."/>
        </authorList>
    </citation>
    <scope>NUCLEOTIDE SEQUENCE [LARGE SCALE GENOMIC DNA]</scope>
    <source>
        <strain evidence="2 3">YIM 131853</strain>
    </source>
</reference>
<accession>A0A4S4FIZ7</accession>
<dbReference type="InterPro" id="IPR021454">
    <property type="entry name" value="DUF3105"/>
</dbReference>
<name>A0A4S4FIZ7_9MICO</name>
<dbReference type="AlphaFoldDB" id="A0A4S4FIZ7"/>